<gene>
    <name evidence="1" type="ORF">COV30_02510</name>
</gene>
<accession>A0A2H0R766</accession>
<proteinExistence type="predicted"/>
<evidence type="ECO:0000313" key="2">
    <source>
        <dbReference type="Proteomes" id="UP000230208"/>
    </source>
</evidence>
<comment type="caution">
    <text evidence="1">The sequence shown here is derived from an EMBL/GenBank/DDBJ whole genome shotgun (WGS) entry which is preliminary data.</text>
</comment>
<evidence type="ECO:0000313" key="1">
    <source>
        <dbReference type="EMBL" id="PIR41665.1"/>
    </source>
</evidence>
<reference evidence="1 2" key="1">
    <citation type="submission" date="2017-09" db="EMBL/GenBank/DDBJ databases">
        <title>Depth-based differentiation of microbial function through sediment-hosted aquifers and enrichment of novel symbionts in the deep terrestrial subsurface.</title>
        <authorList>
            <person name="Probst A.J."/>
            <person name="Ladd B."/>
            <person name="Jarett J.K."/>
            <person name="Geller-Mcgrath D.E."/>
            <person name="Sieber C.M."/>
            <person name="Emerson J.B."/>
            <person name="Anantharaman K."/>
            <person name="Thomas B.C."/>
            <person name="Malmstrom R."/>
            <person name="Stieglmeier M."/>
            <person name="Klingl A."/>
            <person name="Woyke T."/>
            <person name="Ryan C.M."/>
            <person name="Banfield J.F."/>
        </authorList>
    </citation>
    <scope>NUCLEOTIDE SEQUENCE [LARGE SCALE GENOMIC DNA]</scope>
    <source>
        <strain evidence="1">CG10_big_fil_rev_8_21_14_0_10_37_15</strain>
    </source>
</reference>
<name>A0A2H0R766_9BACT</name>
<dbReference type="EMBL" id="PCXP01000031">
    <property type="protein sequence ID" value="PIR41665.1"/>
    <property type="molecule type" value="Genomic_DNA"/>
</dbReference>
<dbReference type="AlphaFoldDB" id="A0A2H0R766"/>
<organism evidence="1 2">
    <name type="scientific">Candidatus Yanofskybacteria bacterium CG10_big_fil_rev_8_21_14_0_10_37_15</name>
    <dbReference type="NCBI Taxonomy" id="1975097"/>
    <lineage>
        <taxon>Bacteria</taxon>
        <taxon>Candidatus Yanofskyibacteriota</taxon>
    </lineage>
</organism>
<dbReference type="Proteomes" id="UP000230208">
    <property type="component" value="Unassembled WGS sequence"/>
</dbReference>
<sequence>MNFEIPEKHKIQPEIKQGEEKEETILPHGPKLRYLDNVFSILRAPERTEFDEEESWRNLSENVRPYENGLEFTDNIRNVVVEFVTKKIPRLKDNASSLGELGEEELLNALTHNYFEEFGEEVRGSRKEILLATMAHVVKRIENRVTRQMLSKATEEDLKKLGLNFSTRDLLNEVLEVSIKADLIYIRFMAYSQLSGKPPKEVGPVAFHLPGDDKLHTVPELFPHESQFLSKHFSKLSERGGEWVKFPGGETFQKYLEVLGNFYTEKNPERAMESQKEIERLYSELLDSDFPIIITPATEGYYKEPYYDPELKISLRTPDAKKEESNWRNMRDKLAESLDVLDARQFEDSVKEKDPKSVIVLGGFGVNITFNAVAQEKPNILIFLNEQIRAYDKKFPEVAKKWVANTTEIFGEELTDDKRNFLESISRDDTVLHELTHSVFPDDSSEAKRLGGRPYTIIDEVKAEICHRPLVPEVIKRGGLRGTKEEWAVGMLTASLQMALDQPPGDPYYYATVYTMNNLFQSGAVIIEGEKTRILAFEKYYEVQKKAAEELLNLYRNPEMTERKAAKWIKTHCVPNKEVQEVLKIVVKKD</sequence>
<protein>
    <submittedName>
        <fullName evidence="1">Uncharacterized protein</fullName>
    </submittedName>
</protein>